<dbReference type="InterPro" id="IPR018060">
    <property type="entry name" value="HTH_AraC"/>
</dbReference>
<dbReference type="Pfam" id="PF12833">
    <property type="entry name" value="HTH_18"/>
    <property type="match status" value="1"/>
</dbReference>
<sequence>MVTTTIPTFGLYGENTDIESPVAVHVEEIATRSRDRDWVIKPHRHRKFHQILCIFDSQLSVQLDDKKHQLEGTGLVTVPKGVVHGFEFKPNSDGVVITFSDHIFQASEGGSATMLPRLFQNSLVLKFSDNDDQMPLLKQYSTLLRQEFSSPYRGKDTVLLSLVNLLLITIARQWEAMSLNSVTPESTNRLLESFKRLVELHYKDHWRVQEYASAINTSTATLNRLCQSQLGTSAKQIILDRLIAEAKRRLIFTQQPLEQIAYHLGFKDAAYFSRLFKKQEGRSPKEYRLAAEDGD</sequence>
<dbReference type="Pfam" id="PF02311">
    <property type="entry name" value="AraC_binding"/>
    <property type="match status" value="1"/>
</dbReference>
<dbReference type="GO" id="GO:0043565">
    <property type="term" value="F:sequence-specific DNA binding"/>
    <property type="evidence" value="ECO:0007669"/>
    <property type="project" value="InterPro"/>
</dbReference>
<dbReference type="CDD" id="cd06999">
    <property type="entry name" value="cupin_HpaA-like_N"/>
    <property type="match status" value="1"/>
</dbReference>
<evidence type="ECO:0000256" key="3">
    <source>
        <dbReference type="ARBA" id="ARBA00023159"/>
    </source>
</evidence>
<dbReference type="InterPro" id="IPR003313">
    <property type="entry name" value="AraC-bd"/>
</dbReference>
<dbReference type="SUPFAM" id="SSF51182">
    <property type="entry name" value="RmlC-like cupins"/>
    <property type="match status" value="1"/>
</dbReference>
<proteinExistence type="predicted"/>
<dbReference type="Gene3D" id="2.60.120.10">
    <property type="entry name" value="Jelly Rolls"/>
    <property type="match status" value="1"/>
</dbReference>
<accession>A0AAV3TXV9</accession>
<comment type="caution">
    <text evidence="6">The sequence shown here is derived from an EMBL/GenBank/DDBJ whole genome shotgun (WGS) entry which is preliminary data.</text>
</comment>
<keyword evidence="1" id="KW-0805">Transcription regulation</keyword>
<evidence type="ECO:0000256" key="2">
    <source>
        <dbReference type="ARBA" id="ARBA00023125"/>
    </source>
</evidence>
<evidence type="ECO:0000313" key="7">
    <source>
        <dbReference type="Proteomes" id="UP001409585"/>
    </source>
</evidence>
<evidence type="ECO:0000313" key="6">
    <source>
        <dbReference type="EMBL" id="GAA4932280.1"/>
    </source>
</evidence>
<dbReference type="PROSITE" id="PS01124">
    <property type="entry name" value="HTH_ARAC_FAMILY_2"/>
    <property type="match status" value="1"/>
</dbReference>
<dbReference type="InterPro" id="IPR014710">
    <property type="entry name" value="RmlC-like_jellyroll"/>
</dbReference>
<name>A0AAV3TXV9_9ALTE</name>
<keyword evidence="3" id="KW-0010">Activator</keyword>
<keyword evidence="4" id="KW-0804">Transcription</keyword>
<keyword evidence="2" id="KW-0238">DNA-binding</keyword>
<dbReference type="RefSeq" id="WP_345416821.1">
    <property type="nucleotide sequence ID" value="NZ_AP031496.1"/>
</dbReference>
<gene>
    <name evidence="6" type="ORF">GCM10025791_05960</name>
</gene>
<keyword evidence="7" id="KW-1185">Reference proteome</keyword>
<dbReference type="SMART" id="SM00342">
    <property type="entry name" value="HTH_ARAC"/>
    <property type="match status" value="1"/>
</dbReference>
<dbReference type="InterPro" id="IPR011051">
    <property type="entry name" value="RmlC_Cupin_sf"/>
</dbReference>
<dbReference type="Proteomes" id="UP001409585">
    <property type="component" value="Unassembled WGS sequence"/>
</dbReference>
<evidence type="ECO:0000256" key="4">
    <source>
        <dbReference type="ARBA" id="ARBA00023163"/>
    </source>
</evidence>
<evidence type="ECO:0000259" key="5">
    <source>
        <dbReference type="PROSITE" id="PS01124"/>
    </source>
</evidence>
<reference evidence="7" key="1">
    <citation type="journal article" date="2019" name="Int. J. Syst. Evol. Microbiol.">
        <title>The Global Catalogue of Microorganisms (GCM) 10K type strain sequencing project: providing services to taxonomists for standard genome sequencing and annotation.</title>
        <authorList>
            <consortium name="The Broad Institute Genomics Platform"/>
            <consortium name="The Broad Institute Genome Sequencing Center for Infectious Disease"/>
            <person name="Wu L."/>
            <person name="Ma J."/>
        </authorList>
    </citation>
    <scope>NUCLEOTIDE SEQUENCE [LARGE SCALE GENOMIC DNA]</scope>
    <source>
        <strain evidence="7">JCM 19134</strain>
    </source>
</reference>
<dbReference type="PRINTS" id="PR00032">
    <property type="entry name" value="HTHARAC"/>
</dbReference>
<dbReference type="InterPro" id="IPR047264">
    <property type="entry name" value="Cupin_HpaA-like_N"/>
</dbReference>
<dbReference type="PANTHER" id="PTHR43280">
    <property type="entry name" value="ARAC-FAMILY TRANSCRIPTIONAL REGULATOR"/>
    <property type="match status" value="1"/>
</dbReference>
<dbReference type="PANTHER" id="PTHR43280:SF32">
    <property type="entry name" value="TRANSCRIPTIONAL REGULATORY PROTEIN"/>
    <property type="match status" value="1"/>
</dbReference>
<dbReference type="GO" id="GO:0003700">
    <property type="term" value="F:DNA-binding transcription factor activity"/>
    <property type="evidence" value="ECO:0007669"/>
    <property type="project" value="InterPro"/>
</dbReference>
<dbReference type="Gene3D" id="1.10.10.60">
    <property type="entry name" value="Homeodomain-like"/>
    <property type="match status" value="1"/>
</dbReference>
<dbReference type="InterPro" id="IPR020449">
    <property type="entry name" value="Tscrpt_reg_AraC-type_HTH"/>
</dbReference>
<dbReference type="InterPro" id="IPR009057">
    <property type="entry name" value="Homeodomain-like_sf"/>
</dbReference>
<dbReference type="EMBL" id="BAABLX010000004">
    <property type="protein sequence ID" value="GAA4932280.1"/>
    <property type="molecule type" value="Genomic_DNA"/>
</dbReference>
<dbReference type="SUPFAM" id="SSF46689">
    <property type="entry name" value="Homeodomain-like"/>
    <property type="match status" value="1"/>
</dbReference>
<protein>
    <submittedName>
        <fullName evidence="6">Helix-turn-helix domain-containing protein</fullName>
    </submittedName>
</protein>
<organism evidence="6 7">
    <name type="scientific">Halioxenophilus aromaticivorans</name>
    <dbReference type="NCBI Taxonomy" id="1306992"/>
    <lineage>
        <taxon>Bacteria</taxon>
        <taxon>Pseudomonadati</taxon>
        <taxon>Pseudomonadota</taxon>
        <taxon>Gammaproteobacteria</taxon>
        <taxon>Alteromonadales</taxon>
        <taxon>Alteromonadaceae</taxon>
        <taxon>Halioxenophilus</taxon>
    </lineage>
</organism>
<dbReference type="AlphaFoldDB" id="A0AAV3TXV9"/>
<feature type="domain" description="HTH araC/xylS-type" evidence="5">
    <location>
        <begin position="192"/>
        <end position="290"/>
    </location>
</feature>
<evidence type="ECO:0000256" key="1">
    <source>
        <dbReference type="ARBA" id="ARBA00023015"/>
    </source>
</evidence>